<dbReference type="EMBL" id="FLYE01000001">
    <property type="protein sequence ID" value="SCA55230.1"/>
    <property type="molecule type" value="Genomic_DNA"/>
</dbReference>
<dbReference type="GO" id="GO:0035438">
    <property type="term" value="F:cyclic-di-GMP binding"/>
    <property type="evidence" value="ECO:0007669"/>
    <property type="project" value="InterPro"/>
</dbReference>
<dbReference type="SUPFAM" id="SSF141371">
    <property type="entry name" value="PilZ domain-like"/>
    <property type="match status" value="1"/>
</dbReference>
<evidence type="ECO:0000313" key="3">
    <source>
        <dbReference type="Proteomes" id="UP000231658"/>
    </source>
</evidence>
<dbReference type="Gene3D" id="2.40.10.220">
    <property type="entry name" value="predicted glycosyltransferase like domains"/>
    <property type="match status" value="1"/>
</dbReference>
<accession>A0A1C3RD61</accession>
<protein>
    <recommendedName>
        <fullName evidence="1">PilZ domain-containing protein</fullName>
    </recommendedName>
</protein>
<evidence type="ECO:0000313" key="2">
    <source>
        <dbReference type="EMBL" id="SCA55230.1"/>
    </source>
</evidence>
<sequence length="107" mass="11956">MNKEINMDHRQNRRHSINIMANLVCDDESHPAKVLDISTGGAKVVLAASNLEQESEVKIDLPFLNELAALVIWSNGHNCGLRFYDDQNRLNDFLYNLAIYGAAGQGE</sequence>
<dbReference type="RefSeq" id="WP_069185921.1">
    <property type="nucleotide sequence ID" value="NZ_FLYE01000001.1"/>
</dbReference>
<feature type="domain" description="PilZ" evidence="1">
    <location>
        <begin position="9"/>
        <end position="89"/>
    </location>
</feature>
<dbReference type="OrthoDB" id="8448675at2"/>
<gene>
    <name evidence="2" type="ORF">MTBPR1_10477</name>
</gene>
<dbReference type="AlphaFoldDB" id="A0A1C3RD61"/>
<evidence type="ECO:0000259" key="1">
    <source>
        <dbReference type="Pfam" id="PF07238"/>
    </source>
</evidence>
<name>A0A1C3RD61_9PROT</name>
<dbReference type="Pfam" id="PF07238">
    <property type="entry name" value="PilZ"/>
    <property type="match status" value="1"/>
</dbReference>
<keyword evidence="3" id="KW-1185">Reference proteome</keyword>
<organism evidence="2 3">
    <name type="scientific">Candidatus Terasakiella magnetica</name>
    <dbReference type="NCBI Taxonomy" id="1867952"/>
    <lineage>
        <taxon>Bacteria</taxon>
        <taxon>Pseudomonadati</taxon>
        <taxon>Pseudomonadota</taxon>
        <taxon>Alphaproteobacteria</taxon>
        <taxon>Rhodospirillales</taxon>
        <taxon>Terasakiellaceae</taxon>
        <taxon>Terasakiella</taxon>
    </lineage>
</organism>
<dbReference type="InterPro" id="IPR009875">
    <property type="entry name" value="PilZ_domain"/>
</dbReference>
<reference evidence="2 3" key="1">
    <citation type="submission" date="2016-07" db="EMBL/GenBank/DDBJ databases">
        <authorList>
            <person name="Lefevre C.T."/>
        </authorList>
    </citation>
    <scope>NUCLEOTIDE SEQUENCE [LARGE SCALE GENOMIC DNA]</scope>
    <source>
        <strain evidence="2">PR1</strain>
    </source>
</reference>
<proteinExistence type="predicted"/>
<dbReference type="Proteomes" id="UP000231658">
    <property type="component" value="Unassembled WGS sequence"/>
</dbReference>